<accession>A0A3R7CKC7</accession>
<evidence type="ECO:0000256" key="2">
    <source>
        <dbReference type="ARBA" id="ARBA00022692"/>
    </source>
</evidence>
<feature type="domain" description="G-protein coupled receptors family 1 profile" evidence="6">
    <location>
        <begin position="22"/>
        <end position="276"/>
    </location>
</feature>
<organism evidence="7 8">
    <name type="scientific">Clonorchis sinensis</name>
    <name type="common">Chinese liver fluke</name>
    <dbReference type="NCBI Taxonomy" id="79923"/>
    <lineage>
        <taxon>Eukaryota</taxon>
        <taxon>Metazoa</taxon>
        <taxon>Spiralia</taxon>
        <taxon>Lophotrochozoa</taxon>
        <taxon>Platyhelminthes</taxon>
        <taxon>Trematoda</taxon>
        <taxon>Digenea</taxon>
        <taxon>Opisthorchiida</taxon>
        <taxon>Opisthorchiata</taxon>
        <taxon>Opisthorchiidae</taxon>
        <taxon>Clonorchis</taxon>
    </lineage>
</organism>
<keyword evidence="5" id="KW-0807">Transducer</keyword>
<dbReference type="OrthoDB" id="10042731at2759"/>
<evidence type="ECO:0000259" key="6">
    <source>
        <dbReference type="PROSITE" id="PS50262"/>
    </source>
</evidence>
<dbReference type="PANTHER" id="PTHR45698:SF1">
    <property type="entry name" value="TRACE AMINE-ASSOCIATED RECEPTOR 13C-LIKE"/>
    <property type="match status" value="1"/>
</dbReference>
<dbReference type="InterPro" id="IPR000276">
    <property type="entry name" value="GPCR_Rhodpsn"/>
</dbReference>
<comment type="caution">
    <text evidence="7">The sequence shown here is derived from an EMBL/GenBank/DDBJ whole genome shotgun (WGS) entry which is preliminary data.</text>
</comment>
<evidence type="ECO:0000256" key="4">
    <source>
        <dbReference type="ARBA" id="ARBA00023136"/>
    </source>
</evidence>
<name>A0A3R7CKC7_CLOSI</name>
<evidence type="ECO:0000313" key="8">
    <source>
        <dbReference type="Proteomes" id="UP000286415"/>
    </source>
</evidence>
<dbReference type="Pfam" id="PF00001">
    <property type="entry name" value="7tm_1"/>
    <property type="match status" value="1"/>
</dbReference>
<dbReference type="EMBL" id="NIRI02000042">
    <property type="protein sequence ID" value="KAG5448585.1"/>
    <property type="molecule type" value="Genomic_DNA"/>
</dbReference>
<dbReference type="PROSITE" id="PS00237">
    <property type="entry name" value="G_PROTEIN_RECEP_F1_1"/>
    <property type="match status" value="1"/>
</dbReference>
<dbReference type="PROSITE" id="PS50262">
    <property type="entry name" value="G_PROTEIN_RECEP_F1_2"/>
    <property type="match status" value="1"/>
</dbReference>
<evidence type="ECO:0000256" key="1">
    <source>
        <dbReference type="ARBA" id="ARBA00004370"/>
    </source>
</evidence>
<keyword evidence="8" id="KW-1185">Reference proteome</keyword>
<dbReference type="PANTHER" id="PTHR45698">
    <property type="entry name" value="TRACE AMINE-ASSOCIATED RECEPTOR 19N-RELATED"/>
    <property type="match status" value="1"/>
</dbReference>
<dbReference type="AlphaFoldDB" id="A0A3R7CKC7"/>
<dbReference type="SUPFAM" id="SSF81321">
    <property type="entry name" value="Family A G protein-coupled receptor-like"/>
    <property type="match status" value="1"/>
</dbReference>
<dbReference type="Gene3D" id="1.20.1070.10">
    <property type="entry name" value="Rhodopsin 7-helix transmembrane proteins"/>
    <property type="match status" value="1"/>
</dbReference>
<keyword evidence="5" id="KW-0297">G-protein coupled receptor</keyword>
<evidence type="ECO:0000313" key="7">
    <source>
        <dbReference type="EMBL" id="KAG5448585.1"/>
    </source>
</evidence>
<dbReference type="InterPro" id="IPR017452">
    <property type="entry name" value="GPCR_Rhodpsn_7TM"/>
</dbReference>
<keyword evidence="3" id="KW-1133">Transmembrane helix</keyword>
<dbReference type="GO" id="GO:0004930">
    <property type="term" value="F:G protein-coupled receptor activity"/>
    <property type="evidence" value="ECO:0007669"/>
    <property type="project" value="UniProtKB-KW"/>
</dbReference>
<evidence type="ECO:0000256" key="3">
    <source>
        <dbReference type="ARBA" id="ARBA00022989"/>
    </source>
</evidence>
<proteinExistence type="inferred from homology"/>
<evidence type="ECO:0000256" key="5">
    <source>
        <dbReference type="RuleBase" id="RU000688"/>
    </source>
</evidence>
<dbReference type="GO" id="GO:0016020">
    <property type="term" value="C:membrane"/>
    <property type="evidence" value="ECO:0007669"/>
    <property type="project" value="UniProtKB-SubCell"/>
</dbReference>
<dbReference type="Proteomes" id="UP000286415">
    <property type="component" value="Unassembled WGS sequence"/>
</dbReference>
<keyword evidence="5" id="KW-0675">Receptor</keyword>
<sequence>MNQGEFVMRLLISNFGFVGTILNIIQLYVLCRCNISSRLTTLLLRTQSVVDAYTCFIIFIYKLAGLHTDTGIPVLNKFLCYLWSMDNLFWLGVVASVQNLTCISFDRFYAVRVPSKYKVHQTQLIVGCFLYEVAVTLFLFIPNFFLRRYQSNRCASAFAIDGPTTEQFFEVHSYLWMILNYLLPASIMVSAHGYVVYVIRKPAVGQQTGQIARKNIRRLILTTSMMAGFLVVLHSYEAIRYILGSSDIVHTEVGSVAQQIGVLFITLSAVLNPCLLVATSHTVRKQVVKNVLHFDALDASTSATNKNTDNKCCVGSICLSLKTEKISNSTTTECQLGQLGQSLRNAEYYRDKYSCFLCLINTVKEQHAMDSNHHGDSRDPKNKDNDLG</sequence>
<comment type="subcellular location">
    <subcellularLocation>
        <location evidence="1">Membrane</location>
    </subcellularLocation>
</comment>
<comment type="similarity">
    <text evidence="5">Belongs to the G-protein coupled receptor 1 family.</text>
</comment>
<keyword evidence="2 5" id="KW-0812">Transmembrane</keyword>
<reference evidence="7 8" key="1">
    <citation type="journal article" date="2018" name="Biotechnol. Adv.">
        <title>Improved genomic resources and new bioinformatic workflow for the carcinogenic parasite Clonorchis sinensis: Biotechnological implications.</title>
        <authorList>
            <person name="Wang D."/>
            <person name="Korhonen P.K."/>
            <person name="Gasser R.B."/>
            <person name="Young N.D."/>
        </authorList>
    </citation>
    <scope>NUCLEOTIDE SEQUENCE [LARGE SCALE GENOMIC DNA]</scope>
    <source>
        <strain evidence="7">Cs-k2</strain>
    </source>
</reference>
<gene>
    <name evidence="7" type="ORF">CSKR_112974</name>
</gene>
<keyword evidence="4" id="KW-0472">Membrane</keyword>
<dbReference type="STRING" id="79923.A0A3R7CKC7"/>
<protein>
    <recommendedName>
        <fullName evidence="6">G-protein coupled receptors family 1 profile domain-containing protein</fullName>
    </recommendedName>
</protein>
<dbReference type="PRINTS" id="PR00237">
    <property type="entry name" value="GPCRRHODOPSN"/>
</dbReference>
<dbReference type="CDD" id="cd00637">
    <property type="entry name" value="7tm_classA_rhodopsin-like"/>
    <property type="match status" value="1"/>
</dbReference>
<dbReference type="InParanoid" id="A0A3R7CKC7"/>
<reference evidence="7 8" key="2">
    <citation type="journal article" date="2021" name="Genomics">
        <title>High-quality reference genome for Clonorchis sinensis.</title>
        <authorList>
            <person name="Young N.D."/>
            <person name="Stroehlein A.J."/>
            <person name="Kinkar L."/>
            <person name="Wang T."/>
            <person name="Sohn W.M."/>
            <person name="Chang B.C.H."/>
            <person name="Kaur P."/>
            <person name="Weisz D."/>
            <person name="Dudchenko O."/>
            <person name="Aiden E.L."/>
            <person name="Korhonen P.K."/>
            <person name="Gasser R.B."/>
        </authorList>
    </citation>
    <scope>NUCLEOTIDE SEQUENCE [LARGE SCALE GENOMIC DNA]</scope>
    <source>
        <strain evidence="7">Cs-k2</strain>
    </source>
</reference>